<feature type="domain" description="HotDog ACOT-type" evidence="3">
    <location>
        <begin position="70"/>
        <end position="190"/>
    </location>
</feature>
<protein>
    <recommendedName>
        <fullName evidence="3">HotDog ACOT-type domain-containing protein</fullName>
    </recommendedName>
</protein>
<dbReference type="PANTHER" id="PTHR21660">
    <property type="entry name" value="THIOESTERASE SUPERFAMILY MEMBER-RELATED"/>
    <property type="match status" value="1"/>
</dbReference>
<proteinExistence type="inferred from homology"/>
<dbReference type="CDD" id="cd03443">
    <property type="entry name" value="PaaI_thioesterase"/>
    <property type="match status" value="1"/>
</dbReference>
<dbReference type="Proteomes" id="UP000186303">
    <property type="component" value="Chromosome 1"/>
</dbReference>
<sequence>MGDQDGERLQTVDEAVEQAVSVLEMLTNDPGRWNTLTMAGTQYFLSYAERDGVVWGQDPRARTDRPTRAKQGTMRFRLQVQPHMANPFGTMHGGSIASVIDLLSSFLLSLFSPGEQGTSWVSTGVSQSLTVHYLAPTHIGMWIEVDTHILNVSRSVALVQTDVYALTARDGARVRKTATSTHTKVDVQTVKTKL</sequence>
<dbReference type="InterPro" id="IPR039298">
    <property type="entry name" value="ACOT13"/>
</dbReference>
<evidence type="ECO:0000259" key="3">
    <source>
        <dbReference type="PROSITE" id="PS51770"/>
    </source>
</evidence>
<dbReference type="OrthoDB" id="2831072at2759"/>
<dbReference type="InterPro" id="IPR029069">
    <property type="entry name" value="HotDog_dom_sf"/>
</dbReference>
<keyword evidence="5" id="KW-1185">Reference proteome</keyword>
<dbReference type="AlphaFoldDB" id="A0A1M8A0E7"/>
<dbReference type="InterPro" id="IPR033120">
    <property type="entry name" value="HOTDOG_ACOT"/>
</dbReference>
<evidence type="ECO:0000313" key="4">
    <source>
        <dbReference type="EMBL" id="SHO75906.1"/>
    </source>
</evidence>
<organism evidence="4 5">
    <name type="scientific">Malassezia sympodialis (strain ATCC 42132)</name>
    <name type="common">Atopic eczema-associated yeast</name>
    <dbReference type="NCBI Taxonomy" id="1230383"/>
    <lineage>
        <taxon>Eukaryota</taxon>
        <taxon>Fungi</taxon>
        <taxon>Dikarya</taxon>
        <taxon>Basidiomycota</taxon>
        <taxon>Ustilaginomycotina</taxon>
        <taxon>Malasseziomycetes</taxon>
        <taxon>Malasseziales</taxon>
        <taxon>Malasseziaceae</taxon>
        <taxon>Malassezia</taxon>
    </lineage>
</organism>
<evidence type="ECO:0000313" key="5">
    <source>
        <dbReference type="Proteomes" id="UP000186303"/>
    </source>
</evidence>
<keyword evidence="2" id="KW-0378">Hydrolase</keyword>
<gene>
    <name evidence="4" type="ORF">MSYG_0240</name>
</gene>
<name>A0A1M8A0E7_MALS4</name>
<evidence type="ECO:0000256" key="2">
    <source>
        <dbReference type="ARBA" id="ARBA00022801"/>
    </source>
</evidence>
<dbReference type="OMA" id="SINIQYL"/>
<dbReference type="Pfam" id="PF03061">
    <property type="entry name" value="4HBT"/>
    <property type="match status" value="1"/>
</dbReference>
<comment type="similarity">
    <text evidence="1">Belongs to the thioesterase PaaI family.</text>
</comment>
<dbReference type="PROSITE" id="PS51770">
    <property type="entry name" value="HOTDOG_ACOT"/>
    <property type="match status" value="1"/>
</dbReference>
<dbReference type="Gene3D" id="3.10.129.10">
    <property type="entry name" value="Hotdog Thioesterase"/>
    <property type="match status" value="1"/>
</dbReference>
<accession>A0A1M8A0E7</accession>
<dbReference type="EMBL" id="LT671821">
    <property type="protein sequence ID" value="SHO75906.1"/>
    <property type="molecule type" value="Genomic_DNA"/>
</dbReference>
<dbReference type="InterPro" id="IPR006683">
    <property type="entry name" value="Thioestr_dom"/>
</dbReference>
<dbReference type="VEuPathDB" id="FungiDB:MSYG_0240"/>
<evidence type="ECO:0000256" key="1">
    <source>
        <dbReference type="ARBA" id="ARBA00008324"/>
    </source>
</evidence>
<reference evidence="5" key="1">
    <citation type="journal article" date="2017" name="Nucleic Acids Res.">
        <title>Proteogenomics produces comprehensive and highly accurate protein-coding gene annotation in a complete genome assembly of Malassezia sympodialis.</title>
        <authorList>
            <person name="Zhu Y."/>
            <person name="Engstroem P.G."/>
            <person name="Tellgren-Roth C."/>
            <person name="Baudo C.D."/>
            <person name="Kennell J.C."/>
            <person name="Sun S."/>
            <person name="Billmyre R.B."/>
            <person name="Schroeder M.S."/>
            <person name="Andersson A."/>
            <person name="Holm T."/>
            <person name="Sigurgeirsson B."/>
            <person name="Wu G."/>
            <person name="Sankaranarayanan S.R."/>
            <person name="Siddharthan R."/>
            <person name="Sanyal K."/>
            <person name="Lundeberg J."/>
            <person name="Nystedt B."/>
            <person name="Boekhout T."/>
            <person name="Dawson T.L. Jr."/>
            <person name="Heitman J."/>
            <person name="Scheynius A."/>
            <person name="Lehtioe J."/>
        </authorList>
    </citation>
    <scope>NUCLEOTIDE SEQUENCE [LARGE SCALE GENOMIC DNA]</scope>
    <source>
        <strain evidence="5">ATCC 42132</strain>
    </source>
</reference>
<dbReference type="PANTHER" id="PTHR21660:SF1">
    <property type="entry name" value="ACYL-COENZYME A THIOESTERASE 13"/>
    <property type="match status" value="1"/>
</dbReference>
<dbReference type="SUPFAM" id="SSF54637">
    <property type="entry name" value="Thioesterase/thiol ester dehydrase-isomerase"/>
    <property type="match status" value="1"/>
</dbReference>
<dbReference type="GO" id="GO:0047617">
    <property type="term" value="F:fatty acyl-CoA hydrolase activity"/>
    <property type="evidence" value="ECO:0007669"/>
    <property type="project" value="InterPro"/>
</dbReference>